<evidence type="ECO:0000313" key="2">
    <source>
        <dbReference type="EMBL" id="MDY0871229.1"/>
    </source>
</evidence>
<dbReference type="RefSeq" id="WP_320499603.1">
    <property type="nucleotide sequence ID" value="NZ_JAXCLX010000001.1"/>
</dbReference>
<evidence type="ECO:0000313" key="3">
    <source>
        <dbReference type="Proteomes" id="UP001271769"/>
    </source>
</evidence>
<feature type="compositionally biased region" description="Basic and acidic residues" evidence="1">
    <location>
        <begin position="7"/>
        <end position="20"/>
    </location>
</feature>
<keyword evidence="3" id="KW-1185">Reference proteome</keyword>
<name>A0ABU5DV78_9PROT</name>
<reference evidence="2 3" key="1">
    <citation type="journal article" date="2013" name="Antonie Van Leeuwenhoek">
        <title>Dongia rigui sp. nov., isolated from freshwater of a large wetland in Korea.</title>
        <authorList>
            <person name="Baik K.S."/>
            <person name="Hwang Y.M."/>
            <person name="Choi J.S."/>
            <person name="Kwon J."/>
            <person name="Seong C.N."/>
        </authorList>
    </citation>
    <scope>NUCLEOTIDE SEQUENCE [LARGE SCALE GENOMIC DNA]</scope>
    <source>
        <strain evidence="2 3">04SU4-P</strain>
    </source>
</reference>
<sequence length="173" mass="18793">MLSMFSKRAEPEKPNDRSRIEVSLGRPDAAGNVTPLKVPQAGFAEVRPPRAAQPQGLAQGRAKIFENVPSVGQYLYHLNSDIRAFTRAETAHAVSSCTPIEVQRVARLLAKLKGRYLAQIVDLASGKRGPIGELDVVDIRRAREMAEEVELGLAALRQAIENGDLALDGVKAE</sequence>
<protein>
    <submittedName>
        <fullName evidence="2">Uncharacterized protein</fullName>
    </submittedName>
</protein>
<evidence type="ECO:0000256" key="1">
    <source>
        <dbReference type="SAM" id="MobiDB-lite"/>
    </source>
</evidence>
<dbReference type="Proteomes" id="UP001271769">
    <property type="component" value="Unassembled WGS sequence"/>
</dbReference>
<accession>A0ABU5DV78</accession>
<proteinExistence type="predicted"/>
<feature type="region of interest" description="Disordered" evidence="1">
    <location>
        <begin position="1"/>
        <end position="42"/>
    </location>
</feature>
<organism evidence="2 3">
    <name type="scientific">Dongia rigui</name>
    <dbReference type="NCBI Taxonomy" id="940149"/>
    <lineage>
        <taxon>Bacteria</taxon>
        <taxon>Pseudomonadati</taxon>
        <taxon>Pseudomonadota</taxon>
        <taxon>Alphaproteobacteria</taxon>
        <taxon>Rhodospirillales</taxon>
        <taxon>Dongiaceae</taxon>
        <taxon>Dongia</taxon>
    </lineage>
</organism>
<dbReference type="EMBL" id="JAXCLX010000001">
    <property type="protein sequence ID" value="MDY0871229.1"/>
    <property type="molecule type" value="Genomic_DNA"/>
</dbReference>
<gene>
    <name evidence="2" type="ORF">SMD31_04830</name>
</gene>
<comment type="caution">
    <text evidence="2">The sequence shown here is derived from an EMBL/GenBank/DDBJ whole genome shotgun (WGS) entry which is preliminary data.</text>
</comment>